<comment type="subcellular location">
    <subcellularLocation>
        <location evidence="1">Cell membrane</location>
        <topology evidence="1">Multi-pass membrane protein</topology>
    </subcellularLocation>
</comment>
<feature type="transmembrane region" description="Helical" evidence="6">
    <location>
        <begin position="144"/>
        <end position="162"/>
    </location>
</feature>
<evidence type="ECO:0000256" key="4">
    <source>
        <dbReference type="ARBA" id="ARBA00022989"/>
    </source>
</evidence>
<keyword evidence="4 6" id="KW-1133">Transmembrane helix</keyword>
<comment type="caution">
    <text evidence="7">The sequence shown here is derived from an EMBL/GenBank/DDBJ whole genome shotgun (WGS) entry which is preliminary data.</text>
</comment>
<name>A0ABN7EQZ3_9FLAO</name>
<keyword evidence="8" id="KW-1185">Reference proteome</keyword>
<evidence type="ECO:0000256" key="5">
    <source>
        <dbReference type="ARBA" id="ARBA00023136"/>
    </source>
</evidence>
<dbReference type="Proteomes" id="UP000474567">
    <property type="component" value="Unassembled WGS sequence"/>
</dbReference>
<feature type="transmembrane region" description="Helical" evidence="6">
    <location>
        <begin position="214"/>
        <end position="239"/>
    </location>
</feature>
<accession>A0ABN7EQZ3</accession>
<feature type="transmembrane region" description="Helical" evidence="6">
    <location>
        <begin position="43"/>
        <end position="64"/>
    </location>
</feature>
<proteinExistence type="predicted"/>
<keyword evidence="3 6" id="KW-0812">Transmembrane</keyword>
<keyword evidence="5 6" id="KW-0472">Membrane</keyword>
<dbReference type="InterPro" id="IPR050833">
    <property type="entry name" value="Poly_Biosynth_Transport"/>
</dbReference>
<reference evidence="7 8" key="1">
    <citation type="submission" date="2020-02" db="EMBL/GenBank/DDBJ databases">
        <authorList>
            <person name="Criscuolo A."/>
        </authorList>
    </citation>
    <scope>NUCLEOTIDE SEQUENCE [LARGE SCALE GENOMIC DNA]</scope>
    <source>
        <strain evidence="7">CECT7796</strain>
    </source>
</reference>
<evidence type="ECO:0000313" key="7">
    <source>
        <dbReference type="EMBL" id="CAA9203068.1"/>
    </source>
</evidence>
<feature type="transmembrane region" description="Helical" evidence="6">
    <location>
        <begin position="112"/>
        <end position="132"/>
    </location>
</feature>
<feature type="transmembrane region" description="Helical" evidence="6">
    <location>
        <begin position="322"/>
        <end position="342"/>
    </location>
</feature>
<dbReference type="PANTHER" id="PTHR30250:SF11">
    <property type="entry name" value="O-ANTIGEN TRANSPORTER-RELATED"/>
    <property type="match status" value="1"/>
</dbReference>
<protein>
    <recommendedName>
        <fullName evidence="9">Polysaccharide biosynthesis protein C-terminal domain-containing protein</fullName>
    </recommendedName>
</protein>
<sequence length="410" mass="47400">MNYIKKIFFSQPSLVLQDQAIYSGTNFLLMLFLAQKLDSKNFGLFSTLMLFVYLTMSITTALIIQPFQVSYHKVQQKKQYFVFLCLAILFLIALFILIVKLLFLFLPILSIYSVYENTIVFFIFGLLIQDFFRKLFLGLAQIKIALIIDSLFTLFVIILFYVLRDGIQLSNTLWIISFSNLVSSLPGIIFIIKNFEIPKSWKTFLGNHILQGKWLVYIAFLQWGSTNFFVLVSGIYLGIEALGALRLVQSVFGVLNVALISIENYVLPKVIYFHHQSLTKAKKYLIDISLIGLAIFGLMLTLVFIFSDEIIILTGGLKYQKYGYVVKIMTILYLFIFLNYPIRIAIKTLVLNKVFFYGYVISFTLSVVTFHFFLNYFGLYGAVAGLATNQLVMTIYWHNQLKKNQFQLWI</sequence>
<feature type="transmembrane region" description="Helical" evidence="6">
    <location>
        <begin position="379"/>
        <end position="397"/>
    </location>
</feature>
<evidence type="ECO:0000256" key="1">
    <source>
        <dbReference type="ARBA" id="ARBA00004651"/>
    </source>
</evidence>
<evidence type="ECO:0000256" key="6">
    <source>
        <dbReference type="SAM" id="Phobius"/>
    </source>
</evidence>
<dbReference type="PANTHER" id="PTHR30250">
    <property type="entry name" value="PST FAMILY PREDICTED COLANIC ACID TRANSPORTER"/>
    <property type="match status" value="1"/>
</dbReference>
<evidence type="ECO:0000256" key="2">
    <source>
        <dbReference type="ARBA" id="ARBA00022475"/>
    </source>
</evidence>
<feature type="transmembrane region" description="Helical" evidence="6">
    <location>
        <begin position="174"/>
        <end position="193"/>
    </location>
</feature>
<feature type="transmembrane region" description="Helical" evidence="6">
    <location>
        <begin position="20"/>
        <end position="37"/>
    </location>
</feature>
<organism evidence="7 8">
    <name type="scientific">Flavobacterium collinsii</name>
    <dbReference type="NCBI Taxonomy" id="1114861"/>
    <lineage>
        <taxon>Bacteria</taxon>
        <taxon>Pseudomonadati</taxon>
        <taxon>Bacteroidota</taxon>
        <taxon>Flavobacteriia</taxon>
        <taxon>Flavobacteriales</taxon>
        <taxon>Flavobacteriaceae</taxon>
        <taxon>Flavobacterium</taxon>
    </lineage>
</organism>
<feature type="transmembrane region" description="Helical" evidence="6">
    <location>
        <begin position="284"/>
        <end position="307"/>
    </location>
</feature>
<evidence type="ECO:0000256" key="3">
    <source>
        <dbReference type="ARBA" id="ARBA00022692"/>
    </source>
</evidence>
<feature type="transmembrane region" description="Helical" evidence="6">
    <location>
        <begin position="251"/>
        <end position="272"/>
    </location>
</feature>
<dbReference type="RefSeq" id="WP_173968378.1">
    <property type="nucleotide sequence ID" value="NZ_CADCST010000162.1"/>
</dbReference>
<evidence type="ECO:0008006" key="9">
    <source>
        <dbReference type="Google" id="ProtNLM"/>
    </source>
</evidence>
<evidence type="ECO:0000313" key="8">
    <source>
        <dbReference type="Proteomes" id="UP000474567"/>
    </source>
</evidence>
<dbReference type="EMBL" id="CADCST010000162">
    <property type="protein sequence ID" value="CAA9203068.1"/>
    <property type="molecule type" value="Genomic_DNA"/>
</dbReference>
<feature type="transmembrane region" description="Helical" evidence="6">
    <location>
        <begin position="354"/>
        <end position="373"/>
    </location>
</feature>
<gene>
    <name evidence="7" type="ORF">FLACOL7796_04588</name>
</gene>
<keyword evidence="2" id="KW-1003">Cell membrane</keyword>
<feature type="transmembrane region" description="Helical" evidence="6">
    <location>
        <begin position="80"/>
        <end position="106"/>
    </location>
</feature>